<evidence type="ECO:0000256" key="7">
    <source>
        <dbReference type="ARBA" id="ARBA00023157"/>
    </source>
</evidence>
<name>A0ABW2CDZ9_9ACTN</name>
<keyword evidence="4" id="KW-0378">Hydrolase</keyword>
<evidence type="ECO:0000313" key="12">
    <source>
        <dbReference type="Proteomes" id="UP001596380"/>
    </source>
</evidence>
<evidence type="ECO:0000256" key="8">
    <source>
        <dbReference type="SAM" id="MobiDB-lite"/>
    </source>
</evidence>
<keyword evidence="7" id="KW-1015">Disulfide bond</keyword>
<reference evidence="12" key="1">
    <citation type="journal article" date="2019" name="Int. J. Syst. Evol. Microbiol.">
        <title>The Global Catalogue of Microorganisms (GCM) 10K type strain sequencing project: providing services to taxonomists for standard genome sequencing and annotation.</title>
        <authorList>
            <consortium name="The Broad Institute Genomics Platform"/>
            <consortium name="The Broad Institute Genome Sequencing Center for Infectious Disease"/>
            <person name="Wu L."/>
            <person name="Ma J."/>
        </authorList>
    </citation>
    <scope>NUCLEOTIDE SEQUENCE [LARGE SCALE GENOMIC DNA]</scope>
    <source>
        <strain evidence="12">JCM 3369</strain>
    </source>
</reference>
<feature type="region of interest" description="Disordered" evidence="8">
    <location>
        <begin position="27"/>
        <end position="46"/>
    </location>
</feature>
<dbReference type="Gene3D" id="2.40.10.10">
    <property type="entry name" value="Trypsin-like serine proteases"/>
    <property type="match status" value="2"/>
</dbReference>
<evidence type="ECO:0000256" key="5">
    <source>
        <dbReference type="ARBA" id="ARBA00022825"/>
    </source>
</evidence>
<evidence type="ECO:0000256" key="6">
    <source>
        <dbReference type="ARBA" id="ARBA00023145"/>
    </source>
</evidence>
<evidence type="ECO:0000256" key="9">
    <source>
        <dbReference type="SAM" id="SignalP"/>
    </source>
</evidence>
<comment type="caution">
    <text evidence="11">The sequence shown here is derived from an EMBL/GenBank/DDBJ whole genome shotgun (WGS) entry which is preliminary data.</text>
</comment>
<keyword evidence="3 9" id="KW-0732">Signal</keyword>
<proteinExistence type="inferred from homology"/>
<dbReference type="Gene3D" id="3.30.300.50">
    <property type="match status" value="2"/>
</dbReference>
<dbReference type="InterPro" id="IPR043504">
    <property type="entry name" value="Peptidase_S1_PA_chymotrypsin"/>
</dbReference>
<dbReference type="InterPro" id="IPR004236">
    <property type="entry name" value="Pept_S1_alpha_lytic"/>
</dbReference>
<evidence type="ECO:0000256" key="4">
    <source>
        <dbReference type="ARBA" id="ARBA00022801"/>
    </source>
</evidence>
<keyword evidence="12" id="KW-1185">Reference proteome</keyword>
<dbReference type="SUPFAM" id="SSF50494">
    <property type="entry name" value="Trypsin-like serine proteases"/>
    <property type="match status" value="1"/>
</dbReference>
<dbReference type="CDD" id="cd21112">
    <property type="entry name" value="alphaLP-like"/>
    <property type="match status" value="1"/>
</dbReference>
<evidence type="ECO:0000259" key="10">
    <source>
        <dbReference type="Pfam" id="PF02983"/>
    </source>
</evidence>
<dbReference type="SUPFAM" id="SSF89260">
    <property type="entry name" value="Collagen-binding domain"/>
    <property type="match status" value="1"/>
</dbReference>
<keyword evidence="5" id="KW-0720">Serine protease</keyword>
<feature type="chain" id="PRO_5045103400" evidence="9">
    <location>
        <begin position="27"/>
        <end position="477"/>
    </location>
</feature>
<dbReference type="InterPro" id="IPR009003">
    <property type="entry name" value="Peptidase_S1_PA"/>
</dbReference>
<dbReference type="Proteomes" id="UP001596380">
    <property type="component" value="Unassembled WGS sequence"/>
</dbReference>
<dbReference type="RefSeq" id="WP_160819758.1">
    <property type="nucleotide sequence ID" value="NZ_JBHSXE010000001.1"/>
</dbReference>
<evidence type="ECO:0000256" key="3">
    <source>
        <dbReference type="ARBA" id="ARBA00022729"/>
    </source>
</evidence>
<evidence type="ECO:0000313" key="11">
    <source>
        <dbReference type="EMBL" id="MFC6878690.1"/>
    </source>
</evidence>
<dbReference type="InterPro" id="IPR037295">
    <property type="entry name" value="Alpha-lytic_protease_prodomain"/>
</dbReference>
<dbReference type="InterPro" id="IPR035070">
    <property type="entry name" value="Streptogrisin_prodomain"/>
</dbReference>
<dbReference type="Pfam" id="PF02983">
    <property type="entry name" value="Pro_Al_protease"/>
    <property type="match status" value="1"/>
</dbReference>
<keyword evidence="6" id="KW-0865">Zymogen</keyword>
<evidence type="ECO:0000256" key="2">
    <source>
        <dbReference type="ARBA" id="ARBA00022670"/>
    </source>
</evidence>
<dbReference type="Gene3D" id="2.60.120.380">
    <property type="match status" value="1"/>
</dbReference>
<gene>
    <name evidence="11" type="ORF">ACFQKB_02805</name>
</gene>
<protein>
    <submittedName>
        <fullName evidence="11">S1 family peptidase</fullName>
    </submittedName>
</protein>
<dbReference type="InterPro" id="IPR001316">
    <property type="entry name" value="Pept_S1A_streptogrisin"/>
</dbReference>
<organism evidence="11 12">
    <name type="scientific">Actinomadura yumaensis</name>
    <dbReference type="NCBI Taxonomy" id="111807"/>
    <lineage>
        <taxon>Bacteria</taxon>
        <taxon>Bacillati</taxon>
        <taxon>Actinomycetota</taxon>
        <taxon>Actinomycetes</taxon>
        <taxon>Streptosporangiales</taxon>
        <taxon>Thermomonosporaceae</taxon>
        <taxon>Actinomadura</taxon>
    </lineage>
</organism>
<feature type="domain" description="Peptidase S1A alpha-lytic prodomain" evidence="10">
    <location>
        <begin position="100"/>
        <end position="156"/>
    </location>
</feature>
<accession>A0ABW2CDZ9</accession>
<comment type="similarity">
    <text evidence="1">Belongs to the peptidase S1 family.</text>
</comment>
<evidence type="ECO:0000256" key="1">
    <source>
        <dbReference type="ARBA" id="ARBA00007664"/>
    </source>
</evidence>
<dbReference type="SUPFAM" id="SSF54806">
    <property type="entry name" value="Alpha-lytic protease prodomain"/>
    <property type="match status" value="1"/>
</dbReference>
<dbReference type="PRINTS" id="PR00861">
    <property type="entry name" value="ALYTICPTASE"/>
</dbReference>
<dbReference type="EMBL" id="JBHSXS010000001">
    <property type="protein sequence ID" value="MFC6878690.1"/>
    <property type="molecule type" value="Genomic_DNA"/>
</dbReference>
<sequence>MDRARLLVGVAGSAALVAALASPVHASPGTAAAPARPAAPAPSTDPAARIQKDLRMKLGSRFGGAWVPENAKGKVVVATTDASAAGTIRAAGAQPKVVRHSERALGSVQSTLNAHARSAAKTVNAWYVDNETNTVVVQARSVAAAKRFVAASGVDAGAVRIVKTTAKPRPLYDIVGGERYWTTQYGCSVAFSVTNGFITAGHCGDTGETTSGSNQVSQGTFGGSSFPGNDYAWVNTNSQWTPTPKVNRWNGTYESVQGATEAPVGTPVCRSGGTTNSRLWCATIAQRNATVQYQEGTVTGLIRTAICADPGDSGGALITQSGGQAQGITSGGSGSCNNGQGSGDETYFQPVGEVLQILAQQGREIVTEGGNPPGGACDQYQTKVSASLTSGGNQYQPNGNYTTTASGAHRACLDGPAGVDFDLYLQKQNGGAWTTVAQSTSPDPDESINYNGTPGTYRYRVHAYSGSGEYTLGFDRP</sequence>
<keyword evidence="2" id="KW-0645">Protease</keyword>
<feature type="signal peptide" evidence="9">
    <location>
        <begin position="1"/>
        <end position="26"/>
    </location>
</feature>